<feature type="region of interest" description="Disordered" evidence="1">
    <location>
        <begin position="1"/>
        <end position="20"/>
    </location>
</feature>
<sequence length="268" mass="29745">MGNPRRSPHAPTSIPNSQPYRVTVFTTPTSRARKISTSDTPSTFEDAAVLARKAAFVALLRNTFLIILSIATLFFALSMFLPRLHGFNQEGLPQLRHSLQQVEAIDMRHKVLGYDRSEFGDDWAVPLGSTCNTRQHVIFSQSAAATDCASESAELFDPYSQTHIPTSDIEVDHIFPLSAAWDHGAYAWDDETRKNFANDPLNLVATSRALNQSKSDSLPDEWLPPHPAARCWYSERLAAIAAAYSLSLSEASLSTMKRQCQLGIPIPW</sequence>
<feature type="transmembrane region" description="Helical" evidence="2">
    <location>
        <begin position="62"/>
        <end position="81"/>
    </location>
</feature>
<keyword evidence="2" id="KW-1133">Transmembrane helix</keyword>
<protein>
    <recommendedName>
        <fullName evidence="3">GmrSD restriction endonucleases C-terminal domain-containing protein</fullName>
    </recommendedName>
</protein>
<comment type="caution">
    <text evidence="4">The sequence shown here is derived from an EMBL/GenBank/DDBJ whole genome shotgun (WGS) entry which is preliminary data.</text>
</comment>
<dbReference type="Proteomes" id="UP000076947">
    <property type="component" value="Unassembled WGS sequence"/>
</dbReference>
<keyword evidence="5" id="KW-1185">Reference proteome</keyword>
<dbReference type="OrthoDB" id="5196645at2"/>
<feature type="domain" description="GmrSD restriction endonucleases C-terminal" evidence="3">
    <location>
        <begin position="157"/>
        <end position="217"/>
    </location>
</feature>
<dbReference type="InterPro" id="IPR011089">
    <property type="entry name" value="GmrSD_C"/>
</dbReference>
<organism evidence="4 5">
    <name type="scientific">Corynebacterium stationis</name>
    <dbReference type="NCBI Taxonomy" id="1705"/>
    <lineage>
        <taxon>Bacteria</taxon>
        <taxon>Bacillati</taxon>
        <taxon>Actinomycetota</taxon>
        <taxon>Actinomycetes</taxon>
        <taxon>Mycobacteriales</taxon>
        <taxon>Corynebacteriaceae</taxon>
        <taxon>Corynebacterium</taxon>
    </lineage>
</organism>
<reference evidence="5" key="1">
    <citation type="submission" date="2016-02" db="EMBL/GenBank/DDBJ databases">
        <authorList>
            <person name="Kaur G."/>
            <person name="Nair G.R."/>
            <person name="Mayilraj S."/>
        </authorList>
    </citation>
    <scope>NUCLEOTIDE SEQUENCE [LARGE SCALE GENOMIC DNA]</scope>
    <source>
        <strain evidence="5">GA-15</strain>
    </source>
</reference>
<accession>A0A177IUY9</accession>
<dbReference type="PANTHER" id="PTHR24094">
    <property type="entry name" value="SECRETED PROTEIN"/>
    <property type="match status" value="1"/>
</dbReference>
<evidence type="ECO:0000259" key="3">
    <source>
        <dbReference type="Pfam" id="PF07510"/>
    </source>
</evidence>
<dbReference type="Gene3D" id="1.10.30.50">
    <property type="match status" value="1"/>
</dbReference>
<gene>
    <name evidence="4" type="ORF">AYJ05_03000</name>
</gene>
<evidence type="ECO:0000313" key="4">
    <source>
        <dbReference type="EMBL" id="OAH32644.1"/>
    </source>
</evidence>
<keyword evidence="2" id="KW-0812">Transmembrane</keyword>
<dbReference type="Pfam" id="PF07510">
    <property type="entry name" value="GmrSD_C"/>
    <property type="match status" value="1"/>
</dbReference>
<dbReference type="AlphaFoldDB" id="A0A177IUY9"/>
<dbReference type="PANTHER" id="PTHR24094:SF15">
    <property type="entry name" value="AMP-DEPENDENT SYNTHETASE_LIGASE DOMAIN-CONTAINING PROTEIN-RELATED"/>
    <property type="match status" value="1"/>
</dbReference>
<name>A0A177IUY9_9CORY</name>
<proteinExistence type="predicted"/>
<evidence type="ECO:0000313" key="5">
    <source>
        <dbReference type="Proteomes" id="UP000076947"/>
    </source>
</evidence>
<keyword evidence="2" id="KW-0472">Membrane</keyword>
<evidence type="ECO:0000256" key="1">
    <source>
        <dbReference type="SAM" id="MobiDB-lite"/>
    </source>
</evidence>
<evidence type="ECO:0000256" key="2">
    <source>
        <dbReference type="SAM" id="Phobius"/>
    </source>
</evidence>
<dbReference type="RefSeq" id="WP_082869379.1">
    <property type="nucleotide sequence ID" value="NZ_LSTQ01000001.1"/>
</dbReference>
<dbReference type="EMBL" id="LSTQ01000001">
    <property type="protein sequence ID" value="OAH32644.1"/>
    <property type="molecule type" value="Genomic_DNA"/>
</dbReference>